<accession>A0ABT4Z8I6</accession>
<dbReference type="EMBL" id="JAQLUK010000138">
    <property type="protein sequence ID" value="MDB2294482.1"/>
    <property type="molecule type" value="Genomic_DNA"/>
</dbReference>
<dbReference type="Pfam" id="PF07790">
    <property type="entry name" value="Pilin_N"/>
    <property type="match status" value="1"/>
</dbReference>
<dbReference type="InterPro" id="IPR012859">
    <property type="entry name" value="Pilin_N_archaeal"/>
</dbReference>
<evidence type="ECO:0000313" key="2">
    <source>
        <dbReference type="EMBL" id="MDB2294482.1"/>
    </source>
</evidence>
<evidence type="ECO:0000259" key="1">
    <source>
        <dbReference type="Pfam" id="PF07790"/>
    </source>
</evidence>
<dbReference type="RefSeq" id="WP_271970809.1">
    <property type="nucleotide sequence ID" value="NZ_JAQLUK010000138.1"/>
</dbReference>
<proteinExistence type="predicted"/>
<name>A0ABT4Z8I6_HALEZ</name>
<keyword evidence="3" id="KW-1185">Reference proteome</keyword>
<evidence type="ECO:0000313" key="3">
    <source>
        <dbReference type="Proteomes" id="UP001210528"/>
    </source>
</evidence>
<reference evidence="2 3" key="1">
    <citation type="submission" date="2023-01" db="EMBL/GenBank/DDBJ databases">
        <title>Halorubrum ezzemoulense from Santa Pola, Spain.</title>
        <authorList>
            <person name="Feng Y."/>
            <person name="Louyakis A.S."/>
            <person name="Gogarten J.P."/>
        </authorList>
    </citation>
    <scope>NUCLEOTIDE SEQUENCE [LARGE SCALE GENOMIC DNA]</scope>
    <source>
        <strain evidence="2 3">AMM015</strain>
    </source>
</reference>
<sequence length="118" mass="12264">MSRPTTDRAQSETVGIILLLAVFVVSASAIGVAYVGGVGSNVDEVVVSADLSADGSDLRVDHLGGDALPNDELTVVVRTDGNATRYPFAPPPGEFGPGDRRTFSDSLVANASNEVRLY</sequence>
<organism evidence="2 3">
    <name type="scientific">Halorubrum ezzemoulense</name>
    <name type="common">Halorubrum chaoviator</name>
    <dbReference type="NCBI Taxonomy" id="337243"/>
    <lineage>
        <taxon>Archaea</taxon>
        <taxon>Methanobacteriati</taxon>
        <taxon>Methanobacteriota</taxon>
        <taxon>Stenosarchaea group</taxon>
        <taxon>Halobacteria</taxon>
        <taxon>Halobacteriales</taxon>
        <taxon>Haloferacaceae</taxon>
        <taxon>Halorubrum</taxon>
    </lineage>
</organism>
<gene>
    <name evidence="2" type="ORF">PM085_19950</name>
</gene>
<feature type="domain" description="Archaeal Type IV pilin N-terminal" evidence="1">
    <location>
        <begin position="9"/>
        <end position="80"/>
    </location>
</feature>
<feature type="non-terminal residue" evidence="2">
    <location>
        <position position="118"/>
    </location>
</feature>
<dbReference type="Proteomes" id="UP001210528">
    <property type="component" value="Unassembled WGS sequence"/>
</dbReference>
<protein>
    <submittedName>
        <fullName evidence="2">Type IV pilin N-terminal domain-containing protein</fullName>
    </submittedName>
</protein>
<comment type="caution">
    <text evidence="2">The sequence shown here is derived from an EMBL/GenBank/DDBJ whole genome shotgun (WGS) entry which is preliminary data.</text>
</comment>